<keyword evidence="5 7" id="KW-0627">Porphyrin biosynthesis</keyword>
<name>A0A1Z3U8D4_BREVE</name>
<evidence type="ECO:0000256" key="7">
    <source>
        <dbReference type="HAMAP-Rule" id="MF_00323"/>
    </source>
</evidence>
<gene>
    <name evidence="7 9" type="primary">hemH</name>
    <name evidence="9" type="ORF">CEP68_08460</name>
</gene>
<dbReference type="InterPro" id="IPR033659">
    <property type="entry name" value="Ferrochelatase_N"/>
</dbReference>
<dbReference type="Proteomes" id="UP000197050">
    <property type="component" value="Chromosome"/>
</dbReference>
<keyword evidence="7" id="KW-0479">Metal-binding</keyword>
<dbReference type="InterPro" id="IPR033644">
    <property type="entry name" value="Ferrochelatase_C"/>
</dbReference>
<keyword evidence="7" id="KW-0963">Cytoplasm</keyword>
<dbReference type="EMBL" id="CP022048">
    <property type="protein sequence ID" value="ASE39533.1"/>
    <property type="molecule type" value="Genomic_DNA"/>
</dbReference>
<evidence type="ECO:0000256" key="4">
    <source>
        <dbReference type="ARBA" id="ARBA00023239"/>
    </source>
</evidence>
<dbReference type="CDD" id="cd03411">
    <property type="entry name" value="Ferrochelatase_N"/>
    <property type="match status" value="1"/>
</dbReference>
<dbReference type="GO" id="GO:0046872">
    <property type="term" value="F:metal ion binding"/>
    <property type="evidence" value="ECO:0007669"/>
    <property type="project" value="UniProtKB-KW"/>
</dbReference>
<evidence type="ECO:0000313" key="9">
    <source>
        <dbReference type="EMBL" id="ASE39533.1"/>
    </source>
</evidence>
<dbReference type="GO" id="GO:0005737">
    <property type="term" value="C:cytoplasm"/>
    <property type="evidence" value="ECO:0007669"/>
    <property type="project" value="UniProtKB-SubCell"/>
</dbReference>
<evidence type="ECO:0000313" key="10">
    <source>
        <dbReference type="Proteomes" id="UP000197050"/>
    </source>
</evidence>
<keyword evidence="4 7" id="KW-0456">Lyase</keyword>
<dbReference type="GeneID" id="34014129"/>
<feature type="binding site" evidence="7">
    <location>
        <position position="197"/>
    </location>
    <ligand>
        <name>Fe(2+)</name>
        <dbReference type="ChEBI" id="CHEBI:29033"/>
    </ligand>
</feature>
<evidence type="ECO:0000256" key="3">
    <source>
        <dbReference type="ARBA" id="ARBA00023133"/>
    </source>
</evidence>
<comment type="function">
    <text evidence="7">Catalyzes the ferrous insertion into protoporphyrin IX.</text>
</comment>
<feature type="binding site" evidence="7">
    <location>
        <position position="280"/>
    </location>
    <ligand>
        <name>Fe(2+)</name>
        <dbReference type="ChEBI" id="CHEBI:29033"/>
    </ligand>
</feature>
<dbReference type="RefSeq" id="WP_088582604.1">
    <property type="nucleotide sequence ID" value="NZ_CP022048.2"/>
</dbReference>
<dbReference type="HAMAP" id="MF_00323">
    <property type="entry name" value="Ferrochelatase"/>
    <property type="match status" value="1"/>
</dbReference>
<dbReference type="Pfam" id="PF00762">
    <property type="entry name" value="Ferrochelatase"/>
    <property type="match status" value="1"/>
</dbReference>
<comment type="subcellular location">
    <subcellularLocation>
        <location evidence="7">Cytoplasm</location>
    </subcellularLocation>
</comment>
<proteinExistence type="inferred from homology"/>
<comment type="catalytic activity">
    <reaction evidence="6">
        <text>Fe-coproporphyrin III + 2 H(+) = coproporphyrin III + Fe(2+)</text>
        <dbReference type="Rhea" id="RHEA:49572"/>
        <dbReference type="ChEBI" id="CHEBI:15378"/>
        <dbReference type="ChEBI" id="CHEBI:29033"/>
        <dbReference type="ChEBI" id="CHEBI:68438"/>
        <dbReference type="ChEBI" id="CHEBI:131725"/>
        <dbReference type="EC" id="4.99.1.9"/>
    </reaction>
    <physiologicalReaction direction="right-to-left" evidence="6">
        <dbReference type="Rhea" id="RHEA:49574"/>
    </physiologicalReaction>
</comment>
<dbReference type="PANTHER" id="PTHR11108">
    <property type="entry name" value="FERROCHELATASE"/>
    <property type="match status" value="1"/>
</dbReference>
<evidence type="ECO:0000256" key="1">
    <source>
        <dbReference type="ARBA" id="ARBA00007718"/>
    </source>
</evidence>
<dbReference type="AlphaFoldDB" id="A0A1Z3U8D4"/>
<comment type="catalytic activity">
    <reaction evidence="7">
        <text>heme b + 2 H(+) = protoporphyrin IX + Fe(2+)</text>
        <dbReference type="Rhea" id="RHEA:22584"/>
        <dbReference type="ChEBI" id="CHEBI:15378"/>
        <dbReference type="ChEBI" id="CHEBI:29033"/>
        <dbReference type="ChEBI" id="CHEBI:57306"/>
        <dbReference type="ChEBI" id="CHEBI:60344"/>
        <dbReference type="EC" id="4.98.1.1"/>
    </reaction>
</comment>
<dbReference type="SUPFAM" id="SSF53800">
    <property type="entry name" value="Chelatase"/>
    <property type="match status" value="1"/>
</dbReference>
<protein>
    <recommendedName>
        <fullName evidence="7">Ferrochelatase</fullName>
        <ecNumber evidence="7">4.98.1.1</ecNumber>
    </recommendedName>
    <alternativeName>
        <fullName evidence="7">Heme synthase</fullName>
    </alternativeName>
    <alternativeName>
        <fullName evidence="7">Protoheme ferro-lyase</fullName>
    </alternativeName>
</protein>
<dbReference type="EC" id="4.98.1.1" evidence="7"/>
<comment type="similarity">
    <text evidence="1 7 8">Belongs to the ferrochelatase family.</text>
</comment>
<dbReference type="NCBIfam" id="TIGR00109">
    <property type="entry name" value="hemH"/>
    <property type="match status" value="1"/>
</dbReference>
<dbReference type="Gene3D" id="3.40.50.1400">
    <property type="match status" value="2"/>
</dbReference>
<dbReference type="CDD" id="cd00419">
    <property type="entry name" value="Ferrochelatase_C"/>
    <property type="match status" value="1"/>
</dbReference>
<accession>A0A1Z3U8D4</accession>
<sequence>MSDANPGRRIAVVLFNLGGPDDQASVKPFLFNLFNDPAIIGLPGIFRTPLAKLISSRRETSAQANYALMGGGSPLLPETRRQAEALQALLGARLGGDEVKVFIAMRYWHPLTEETAAEVAAFGPDEVVLLPLYPQFSTTTTESSLKAWSVSYAGPGVSRAVCCYPAATGWVEAQAQAIGEKLDEAVGQPVRVLFSAHGIPEKLVTGKGDPYQEQIETTVAAVVAAIEAQRGPIDHAICYQSRVGPMKWLGPSTPEAIETAAKDGVGVVVTPIAFVSEHIETLVELDIEYGELAHEKGASPYLRATAVGIEPLFIDALADAAVGALSHVGVAPFGQGCKADWKACPHRKGRQAA</sequence>
<keyword evidence="2 7" id="KW-0408">Iron</keyword>
<comment type="pathway">
    <text evidence="7">Porphyrin-containing compound metabolism; protoheme biosynthesis; protoheme from protoporphyrin-IX: step 1/1.</text>
</comment>
<evidence type="ECO:0000256" key="5">
    <source>
        <dbReference type="ARBA" id="ARBA00023244"/>
    </source>
</evidence>
<dbReference type="GO" id="GO:0006783">
    <property type="term" value="P:heme biosynthetic process"/>
    <property type="evidence" value="ECO:0007669"/>
    <property type="project" value="UniProtKB-UniRule"/>
</dbReference>
<evidence type="ECO:0000256" key="8">
    <source>
        <dbReference type="RuleBase" id="RU004185"/>
    </source>
</evidence>
<dbReference type="UniPathway" id="UPA00252">
    <property type="reaction ID" value="UER00325"/>
</dbReference>
<dbReference type="GO" id="GO:0004325">
    <property type="term" value="F:ferrochelatase activity"/>
    <property type="evidence" value="ECO:0007669"/>
    <property type="project" value="UniProtKB-UniRule"/>
</dbReference>
<dbReference type="InterPro" id="IPR001015">
    <property type="entry name" value="Ferrochelatase"/>
</dbReference>
<dbReference type="PANTHER" id="PTHR11108:SF1">
    <property type="entry name" value="FERROCHELATASE, MITOCHONDRIAL"/>
    <property type="match status" value="1"/>
</dbReference>
<evidence type="ECO:0000256" key="6">
    <source>
        <dbReference type="ARBA" id="ARBA00024536"/>
    </source>
</evidence>
<organism evidence="9 10">
    <name type="scientific">Brevundimonas vesicularis</name>
    <name type="common">Pseudomonas vesicularis</name>
    <dbReference type="NCBI Taxonomy" id="41276"/>
    <lineage>
        <taxon>Bacteria</taxon>
        <taxon>Pseudomonadati</taxon>
        <taxon>Pseudomonadota</taxon>
        <taxon>Alphaproteobacteria</taxon>
        <taxon>Caulobacterales</taxon>
        <taxon>Caulobacteraceae</taxon>
        <taxon>Brevundimonas</taxon>
    </lineage>
</organism>
<reference evidence="10" key="1">
    <citation type="submission" date="2017-06" db="EMBL/GenBank/DDBJ databases">
        <title>FDA dAtabase for Regulatory Grade micrObial Sequences (FDA-ARGOS): Supporting development and validation of Infectious Disease Dx tests.</title>
        <authorList>
            <person name="Minogue T."/>
            <person name="Wolcott M."/>
            <person name="Wasieloski L."/>
            <person name="Aguilar W."/>
            <person name="Moore D."/>
            <person name="Tallon L."/>
            <person name="Sadzewicz L."/>
            <person name="Sengamalay N."/>
            <person name="Ott S."/>
            <person name="Godinez A."/>
            <person name="Nagaraj S."/>
            <person name="Nadendla S."/>
            <person name="Geyer C."/>
            <person name="Sichtig H."/>
        </authorList>
    </citation>
    <scope>NUCLEOTIDE SEQUENCE [LARGE SCALE GENOMIC DNA]</scope>
    <source>
        <strain evidence="10">FDAARGOS_289</strain>
    </source>
</reference>
<evidence type="ECO:0000256" key="2">
    <source>
        <dbReference type="ARBA" id="ARBA00023004"/>
    </source>
</evidence>
<keyword evidence="3 7" id="KW-0350">Heme biosynthesis</keyword>
<dbReference type="KEGG" id="bvc:CEP68_08460"/>